<sequence>MSEWLQWLTFGLIGLGTFAIRLSFIELHGVLRLPPLLRRALAYVPAAVLAALVLPAVVLPDRHGVFDWSNPQLPAAIAAGLVAWKTRSTLLTLAVGMAVLLTLKHWGW</sequence>
<feature type="transmembrane region" description="Helical" evidence="1">
    <location>
        <begin position="36"/>
        <end position="57"/>
    </location>
</feature>
<dbReference type="OrthoDB" id="6119856at2"/>
<feature type="transmembrane region" description="Helical" evidence="1">
    <location>
        <begin position="6"/>
        <end position="24"/>
    </location>
</feature>
<evidence type="ECO:0000313" key="3">
    <source>
        <dbReference type="Proteomes" id="UP000309819"/>
    </source>
</evidence>
<evidence type="ECO:0000313" key="2">
    <source>
        <dbReference type="EMBL" id="TLP65054.1"/>
    </source>
</evidence>
<accession>A0A5R8ZI06</accession>
<reference evidence="2 3" key="1">
    <citation type="submission" date="2019-05" db="EMBL/GenBank/DDBJ databases">
        <title>Pseudomonas sp. SC006 isolated from lettuce that can produce HBGAs.</title>
        <authorList>
            <person name="Wang D."/>
            <person name="Liao N."/>
            <person name="Liu D."/>
            <person name="Zhang Z."/>
            <person name="Zou S."/>
        </authorList>
    </citation>
    <scope>NUCLEOTIDE SEQUENCE [LARGE SCALE GENOMIC DNA]</scope>
    <source>
        <strain evidence="2 3">SC006</strain>
    </source>
</reference>
<keyword evidence="1" id="KW-0812">Transmembrane</keyword>
<comment type="caution">
    <text evidence="2">The sequence shown here is derived from an EMBL/GenBank/DDBJ whole genome shotgun (WGS) entry which is preliminary data.</text>
</comment>
<keyword evidence="3" id="KW-1185">Reference proteome</keyword>
<protein>
    <submittedName>
        <fullName evidence="2">AzlD domain-containing protein</fullName>
    </submittedName>
</protein>
<dbReference type="RefSeq" id="WP_138217686.1">
    <property type="nucleotide sequence ID" value="NZ_VAUO01000001.1"/>
</dbReference>
<evidence type="ECO:0000256" key="1">
    <source>
        <dbReference type="SAM" id="Phobius"/>
    </source>
</evidence>
<name>A0A5R8ZI06_9PSED</name>
<proteinExistence type="predicted"/>
<dbReference type="InterPro" id="IPR008407">
    <property type="entry name" value="Brnchd-chn_aa_trnsp_AzlD"/>
</dbReference>
<gene>
    <name evidence="2" type="ORF">FEM01_02430</name>
</gene>
<keyword evidence="1" id="KW-1133">Transmembrane helix</keyword>
<dbReference type="EMBL" id="VAUO01000001">
    <property type="protein sequence ID" value="TLP65054.1"/>
    <property type="molecule type" value="Genomic_DNA"/>
</dbReference>
<dbReference type="Pfam" id="PF05437">
    <property type="entry name" value="AzlD"/>
    <property type="match status" value="1"/>
</dbReference>
<dbReference type="AlphaFoldDB" id="A0A5R8ZI06"/>
<organism evidence="2 3">
    <name type="scientific">Pseudomonas mosselii</name>
    <dbReference type="NCBI Taxonomy" id="78327"/>
    <lineage>
        <taxon>Bacteria</taxon>
        <taxon>Pseudomonadati</taxon>
        <taxon>Pseudomonadota</taxon>
        <taxon>Gammaproteobacteria</taxon>
        <taxon>Pseudomonadales</taxon>
        <taxon>Pseudomonadaceae</taxon>
        <taxon>Pseudomonas</taxon>
    </lineage>
</organism>
<dbReference type="Proteomes" id="UP000309819">
    <property type="component" value="Unassembled WGS sequence"/>
</dbReference>
<keyword evidence="1" id="KW-0472">Membrane</keyword>